<evidence type="ECO:0000313" key="2">
    <source>
        <dbReference type="Proteomes" id="UP000886998"/>
    </source>
</evidence>
<comment type="caution">
    <text evidence="1">The sequence shown here is derived from an EMBL/GenBank/DDBJ whole genome shotgun (WGS) entry which is preliminary data.</text>
</comment>
<dbReference type="AlphaFoldDB" id="A0A8X6MFX3"/>
<evidence type="ECO:0000313" key="1">
    <source>
        <dbReference type="EMBL" id="GFS49582.1"/>
    </source>
</evidence>
<organism evidence="1 2">
    <name type="scientific">Trichonephila inaurata madagascariensis</name>
    <dbReference type="NCBI Taxonomy" id="2747483"/>
    <lineage>
        <taxon>Eukaryota</taxon>
        <taxon>Metazoa</taxon>
        <taxon>Ecdysozoa</taxon>
        <taxon>Arthropoda</taxon>
        <taxon>Chelicerata</taxon>
        <taxon>Arachnida</taxon>
        <taxon>Araneae</taxon>
        <taxon>Araneomorphae</taxon>
        <taxon>Entelegynae</taxon>
        <taxon>Araneoidea</taxon>
        <taxon>Nephilidae</taxon>
        <taxon>Trichonephila</taxon>
        <taxon>Trichonephila inaurata</taxon>
    </lineage>
</organism>
<accession>A0A8X6MFX3</accession>
<gene>
    <name evidence="1" type="ORF">TNIN_152241</name>
</gene>
<proteinExistence type="predicted"/>
<dbReference type="Proteomes" id="UP000886998">
    <property type="component" value="Unassembled WGS sequence"/>
</dbReference>
<reference evidence="1" key="1">
    <citation type="submission" date="2020-08" db="EMBL/GenBank/DDBJ databases">
        <title>Multicomponent nature underlies the extraordinary mechanical properties of spider dragline silk.</title>
        <authorList>
            <person name="Kono N."/>
            <person name="Nakamura H."/>
            <person name="Mori M."/>
            <person name="Yoshida Y."/>
            <person name="Ohtoshi R."/>
            <person name="Malay A.D."/>
            <person name="Moran D.A.P."/>
            <person name="Tomita M."/>
            <person name="Numata K."/>
            <person name="Arakawa K."/>
        </authorList>
    </citation>
    <scope>NUCLEOTIDE SEQUENCE</scope>
</reference>
<keyword evidence="2" id="KW-1185">Reference proteome</keyword>
<dbReference type="EMBL" id="BMAV01026345">
    <property type="protein sequence ID" value="GFS49582.1"/>
    <property type="molecule type" value="Genomic_DNA"/>
</dbReference>
<sequence length="109" mass="13013">MDVQKIFQPSPCLTRRQMLSPHLDRDWSVSSLSHLVGTQFVQKAVGTKEHWQRPFAQIESNLEIIRRMESQLQKMGRMRWCTYARIECQSFGICIHNETRKNCLREYKE</sequence>
<protein>
    <submittedName>
        <fullName evidence="1">Uncharacterized protein</fullName>
    </submittedName>
</protein>
<name>A0A8X6MFX3_9ARAC</name>